<keyword evidence="5" id="KW-0732">Signal</keyword>
<evidence type="ECO:0000313" key="8">
    <source>
        <dbReference type="Proteomes" id="UP000245430"/>
    </source>
</evidence>
<accession>A0A316DLB0</accession>
<feature type="chain" id="PRO_5016432543" evidence="5">
    <location>
        <begin position="21"/>
        <end position="629"/>
    </location>
</feature>
<dbReference type="Gene3D" id="3.30.1330.60">
    <property type="entry name" value="OmpA-like domain"/>
    <property type="match status" value="1"/>
</dbReference>
<feature type="domain" description="OmpA-like" evidence="6">
    <location>
        <begin position="505"/>
        <end position="625"/>
    </location>
</feature>
<keyword evidence="2 4" id="KW-0472">Membrane</keyword>
<organism evidence="7 8">
    <name type="scientific">Xanthomarina spongicola</name>
    <dbReference type="NCBI Taxonomy" id="570520"/>
    <lineage>
        <taxon>Bacteria</taxon>
        <taxon>Pseudomonadati</taxon>
        <taxon>Bacteroidota</taxon>
        <taxon>Flavobacteriia</taxon>
        <taxon>Flavobacteriales</taxon>
        <taxon>Flavobacteriaceae</taxon>
        <taxon>Xanthomarina</taxon>
    </lineage>
</organism>
<sequence>MKNLKIFFTLILMSSLSLTAQNKDTQIADKYFAKYEFVEAIEAYSKLVEKGKGNEYVYAQLAEANYNIFSTTEAEQWYAKALESNQDPEMIYKYSQMLKANGKYDESNKWMKKFADAKPKDDRAKAFKSNPDYIPGILEGEKLYELSTLEFNSEFSDYGGTVRDGNLYFSSARNKSRRNYGWNEEPYLDIYQVALLDAQEAELLSGDVNTRYHEGLTSFSPDGNTMYFSRESFFEGDYEKNKEAKTKKSLLYLFSASKEGDKWGNVQPLTLNNKEYSVKSPSVSKDGKTLYFASDMPGGKGLFDIYKVAINSDGSFGTVENLGEKVNTEGQEMFPYISDKDILYFSSNGHLGLGGLDVFHTTKSGDVVNAGVPVNSNADDLAFTINEETGEGFVSSNREGGKGNDDIYAVKRLMPCLVDLTTTVVDNVTNNPLAGVAVTIKDASGRVVANETSNNNGQVKYTVSCDKTLEISGVLKDYLSNSITFSGSKDKEASLQLNLDPIEVIIVEDKVVLNPIYFEFDKSNITEQGAFELDKLVAVMTKYPEMVILAESHTDSRGPASYNERLSDRRAKSTVQYVISKGIDASRISGIGKGESEPKIDCGSKCTEEEYQTNRRSEFIIVSGGLSDK</sequence>
<dbReference type="Pfam" id="PF00691">
    <property type="entry name" value="OmpA"/>
    <property type="match status" value="1"/>
</dbReference>
<dbReference type="SUPFAM" id="SSF82171">
    <property type="entry name" value="DPP6 N-terminal domain-like"/>
    <property type="match status" value="1"/>
</dbReference>
<comment type="caution">
    <text evidence="7">The sequence shown here is derived from an EMBL/GenBank/DDBJ whole genome shotgun (WGS) entry which is preliminary data.</text>
</comment>
<keyword evidence="8" id="KW-1185">Reference proteome</keyword>
<dbReference type="AlphaFoldDB" id="A0A316DLB0"/>
<dbReference type="InterPro" id="IPR011042">
    <property type="entry name" value="6-blade_b-propeller_TolB-like"/>
</dbReference>
<proteinExistence type="predicted"/>
<feature type="signal peptide" evidence="5">
    <location>
        <begin position="1"/>
        <end position="20"/>
    </location>
</feature>
<dbReference type="InterPro" id="IPR006665">
    <property type="entry name" value="OmpA-like"/>
</dbReference>
<evidence type="ECO:0000256" key="4">
    <source>
        <dbReference type="PROSITE-ProRule" id="PRU00473"/>
    </source>
</evidence>
<dbReference type="InterPro" id="IPR011990">
    <property type="entry name" value="TPR-like_helical_dom_sf"/>
</dbReference>
<dbReference type="InterPro" id="IPR050330">
    <property type="entry name" value="Bact_OuterMem_StrucFunc"/>
</dbReference>
<comment type="subcellular location">
    <subcellularLocation>
        <location evidence="1">Cell outer membrane</location>
    </subcellularLocation>
</comment>
<dbReference type="OrthoDB" id="9809364at2"/>
<reference evidence="7 8" key="1">
    <citation type="submission" date="2018-05" db="EMBL/GenBank/DDBJ databases">
        <title>Genomic Encyclopedia of Archaeal and Bacterial Type Strains, Phase II (KMG-II): from individual species to whole genera.</title>
        <authorList>
            <person name="Goeker M."/>
        </authorList>
    </citation>
    <scope>NUCLEOTIDE SEQUENCE [LARGE SCALE GENOMIC DNA]</scope>
    <source>
        <strain evidence="7 8">DSM 22637</strain>
    </source>
</reference>
<gene>
    <name evidence="7" type="ORF">LX78_01388</name>
</gene>
<evidence type="ECO:0000256" key="3">
    <source>
        <dbReference type="ARBA" id="ARBA00023237"/>
    </source>
</evidence>
<evidence type="ECO:0000256" key="2">
    <source>
        <dbReference type="ARBA" id="ARBA00023136"/>
    </source>
</evidence>
<dbReference type="InterPro" id="IPR011659">
    <property type="entry name" value="WD40"/>
</dbReference>
<evidence type="ECO:0000256" key="1">
    <source>
        <dbReference type="ARBA" id="ARBA00004442"/>
    </source>
</evidence>
<dbReference type="Proteomes" id="UP000245430">
    <property type="component" value="Unassembled WGS sequence"/>
</dbReference>
<name>A0A316DLB0_9FLAO</name>
<dbReference type="Pfam" id="PF07676">
    <property type="entry name" value="PD40"/>
    <property type="match status" value="3"/>
</dbReference>
<dbReference type="CDD" id="cd07185">
    <property type="entry name" value="OmpA_C-like"/>
    <property type="match status" value="1"/>
</dbReference>
<evidence type="ECO:0000259" key="6">
    <source>
        <dbReference type="PROSITE" id="PS51123"/>
    </source>
</evidence>
<dbReference type="Gene3D" id="2.120.10.30">
    <property type="entry name" value="TolB, C-terminal domain"/>
    <property type="match status" value="1"/>
</dbReference>
<dbReference type="RefSeq" id="WP_109681928.1">
    <property type="nucleotide sequence ID" value="NZ_QGGP01000003.1"/>
</dbReference>
<dbReference type="Gene3D" id="1.25.40.10">
    <property type="entry name" value="Tetratricopeptide repeat domain"/>
    <property type="match status" value="1"/>
</dbReference>
<dbReference type="InterPro" id="IPR006664">
    <property type="entry name" value="OMP_bac"/>
</dbReference>
<dbReference type="InterPro" id="IPR036737">
    <property type="entry name" value="OmpA-like_sf"/>
</dbReference>
<dbReference type="EMBL" id="QGGP01000003">
    <property type="protein sequence ID" value="PWK18914.1"/>
    <property type="molecule type" value="Genomic_DNA"/>
</dbReference>
<dbReference type="PRINTS" id="PR01021">
    <property type="entry name" value="OMPADOMAIN"/>
</dbReference>
<dbReference type="PANTHER" id="PTHR30329:SF21">
    <property type="entry name" value="LIPOPROTEIN YIAD-RELATED"/>
    <property type="match status" value="1"/>
</dbReference>
<dbReference type="SUPFAM" id="SSF103088">
    <property type="entry name" value="OmpA-like"/>
    <property type="match status" value="1"/>
</dbReference>
<dbReference type="PROSITE" id="PS51123">
    <property type="entry name" value="OMPA_2"/>
    <property type="match status" value="1"/>
</dbReference>
<evidence type="ECO:0000313" key="7">
    <source>
        <dbReference type="EMBL" id="PWK18914.1"/>
    </source>
</evidence>
<dbReference type="GO" id="GO:0009279">
    <property type="term" value="C:cell outer membrane"/>
    <property type="evidence" value="ECO:0007669"/>
    <property type="project" value="UniProtKB-SubCell"/>
</dbReference>
<evidence type="ECO:0000256" key="5">
    <source>
        <dbReference type="SAM" id="SignalP"/>
    </source>
</evidence>
<dbReference type="PANTHER" id="PTHR30329">
    <property type="entry name" value="STATOR ELEMENT OF FLAGELLAR MOTOR COMPLEX"/>
    <property type="match status" value="1"/>
</dbReference>
<protein>
    <submittedName>
        <fullName evidence="7">Outer membrane protein OmpA-like peptidoglycan-associated protein</fullName>
    </submittedName>
</protein>
<dbReference type="SUPFAM" id="SSF48452">
    <property type="entry name" value="TPR-like"/>
    <property type="match status" value="1"/>
</dbReference>
<keyword evidence="3" id="KW-0998">Cell outer membrane</keyword>